<organism evidence="4 5">
    <name type="scientific">Polyplosphaeria fusca</name>
    <dbReference type="NCBI Taxonomy" id="682080"/>
    <lineage>
        <taxon>Eukaryota</taxon>
        <taxon>Fungi</taxon>
        <taxon>Dikarya</taxon>
        <taxon>Ascomycota</taxon>
        <taxon>Pezizomycotina</taxon>
        <taxon>Dothideomycetes</taxon>
        <taxon>Pleosporomycetidae</taxon>
        <taxon>Pleosporales</taxon>
        <taxon>Tetraplosphaeriaceae</taxon>
        <taxon>Polyplosphaeria</taxon>
    </lineage>
</organism>
<keyword evidence="2" id="KW-0812">Transmembrane</keyword>
<dbReference type="PANTHER" id="PTHR28136">
    <property type="entry name" value="NUCLEUS EXPORT PROTEIN BRR6"/>
    <property type="match status" value="1"/>
</dbReference>
<evidence type="ECO:0000259" key="3">
    <source>
        <dbReference type="SMART" id="SM01042"/>
    </source>
</evidence>
<keyword evidence="2" id="KW-1133">Transmembrane helix</keyword>
<dbReference type="InterPro" id="IPR040202">
    <property type="entry name" value="Brl1/Brr6"/>
</dbReference>
<dbReference type="OrthoDB" id="5961at2759"/>
<accession>A0A9P4V1F0</accession>
<evidence type="ECO:0000256" key="2">
    <source>
        <dbReference type="SAM" id="Phobius"/>
    </source>
</evidence>
<feature type="compositionally biased region" description="Low complexity" evidence="1">
    <location>
        <begin position="142"/>
        <end position="156"/>
    </location>
</feature>
<keyword evidence="5" id="KW-1185">Reference proteome</keyword>
<feature type="region of interest" description="Disordered" evidence="1">
    <location>
        <begin position="429"/>
        <end position="464"/>
    </location>
</feature>
<evidence type="ECO:0000313" key="5">
    <source>
        <dbReference type="Proteomes" id="UP000799444"/>
    </source>
</evidence>
<dbReference type="GO" id="GO:0055088">
    <property type="term" value="P:lipid homeostasis"/>
    <property type="evidence" value="ECO:0007669"/>
    <property type="project" value="InterPro"/>
</dbReference>
<dbReference type="PANTHER" id="PTHR28136:SF1">
    <property type="entry name" value="NUCLEUS EXPORT PROTEIN BRL1"/>
    <property type="match status" value="1"/>
</dbReference>
<dbReference type="EMBL" id="ML996167">
    <property type="protein sequence ID" value="KAF2733048.1"/>
    <property type="molecule type" value="Genomic_DNA"/>
</dbReference>
<feature type="transmembrane region" description="Helical" evidence="2">
    <location>
        <begin position="317"/>
        <end position="334"/>
    </location>
</feature>
<protein>
    <recommendedName>
        <fullName evidence="3">Brl1/Brr6 domain-containing protein</fullName>
    </recommendedName>
</protein>
<feature type="region of interest" description="Disordered" evidence="1">
    <location>
        <begin position="20"/>
        <end position="209"/>
    </location>
</feature>
<dbReference type="Proteomes" id="UP000799444">
    <property type="component" value="Unassembled WGS sequence"/>
</dbReference>
<evidence type="ECO:0000256" key="1">
    <source>
        <dbReference type="SAM" id="MobiDB-lite"/>
    </source>
</evidence>
<name>A0A9P4V1F0_9PLEO</name>
<feature type="compositionally biased region" description="Basic and acidic residues" evidence="1">
    <location>
        <begin position="441"/>
        <end position="464"/>
    </location>
</feature>
<dbReference type="AlphaFoldDB" id="A0A9P4V1F0"/>
<feature type="compositionally biased region" description="Basic and acidic residues" evidence="1">
    <location>
        <begin position="128"/>
        <end position="141"/>
    </location>
</feature>
<feature type="transmembrane region" description="Helical" evidence="2">
    <location>
        <begin position="234"/>
        <end position="253"/>
    </location>
</feature>
<feature type="compositionally biased region" description="Polar residues" evidence="1">
    <location>
        <begin position="34"/>
        <end position="45"/>
    </location>
</feature>
<feature type="domain" description="Brl1/Brr6" evidence="3">
    <location>
        <begin position="232"/>
        <end position="365"/>
    </location>
</feature>
<dbReference type="SMART" id="SM01042">
    <property type="entry name" value="Brr6_like_C_C"/>
    <property type="match status" value="1"/>
</dbReference>
<evidence type="ECO:0000313" key="4">
    <source>
        <dbReference type="EMBL" id="KAF2733048.1"/>
    </source>
</evidence>
<feature type="transmembrane region" description="Helical" evidence="2">
    <location>
        <begin position="340"/>
        <end position="361"/>
    </location>
</feature>
<feature type="compositionally biased region" description="Polar residues" evidence="1">
    <location>
        <begin position="89"/>
        <end position="108"/>
    </location>
</feature>
<gene>
    <name evidence="4" type="ORF">EJ04DRAFT_513484</name>
</gene>
<comment type="caution">
    <text evidence="4">The sequence shown here is derived from an EMBL/GenBank/DDBJ whole genome shotgun (WGS) entry which is preliminary data.</text>
</comment>
<sequence>MAGPMDFQYENRFGRVDENSPFITNTAKKRQRSIFDSPSKNTGFDTPNRPHLRDPHNETFLFNQTSAAKPLPAVPSHITNSRAWEPRTPSASIYDSSDAGTPNTPAQNDDSEAPTPEQPLGKMIGKASRGDKSPTKRRESLFTRFTSRVFTSSSPSPDKPQKSHYSRKGENRVHKRRTKNKQLARRDGDDSDCDTPQNKSSEKSADGKPGFGTHLGSFFSWVDRHPNLPQTLSFWLQLSVNGGLVFFFFYIIYQMYSSVVGDINVEAGKHMSEVLIQIADCSKKYSENNCDPRTRPPALNDLCNNWAACMNRDAKKVARASVSAKTFAMIFNAFVEEFSYKSMIFTGILIFGGFNLSNWAFGLMRHNNQHAPPQDHSSFYPPATPQRHPSGGFLDYNQQSWNQNQNQNMGWPTTTPYGSMNAGMLAAQASQSMPALMPAEEDGKKGEAGRSLRERSPRKRELFR</sequence>
<reference evidence="4" key="1">
    <citation type="journal article" date="2020" name="Stud. Mycol.">
        <title>101 Dothideomycetes genomes: a test case for predicting lifestyles and emergence of pathogens.</title>
        <authorList>
            <person name="Haridas S."/>
            <person name="Albert R."/>
            <person name="Binder M."/>
            <person name="Bloem J."/>
            <person name="Labutti K."/>
            <person name="Salamov A."/>
            <person name="Andreopoulos B."/>
            <person name="Baker S."/>
            <person name="Barry K."/>
            <person name="Bills G."/>
            <person name="Bluhm B."/>
            <person name="Cannon C."/>
            <person name="Castanera R."/>
            <person name="Culley D."/>
            <person name="Daum C."/>
            <person name="Ezra D."/>
            <person name="Gonzalez J."/>
            <person name="Henrissat B."/>
            <person name="Kuo A."/>
            <person name="Liang C."/>
            <person name="Lipzen A."/>
            <person name="Lutzoni F."/>
            <person name="Magnuson J."/>
            <person name="Mondo S."/>
            <person name="Nolan M."/>
            <person name="Ohm R."/>
            <person name="Pangilinan J."/>
            <person name="Park H.-J."/>
            <person name="Ramirez L."/>
            <person name="Alfaro M."/>
            <person name="Sun H."/>
            <person name="Tritt A."/>
            <person name="Yoshinaga Y."/>
            <person name="Zwiers L.-H."/>
            <person name="Turgeon B."/>
            <person name="Goodwin S."/>
            <person name="Spatafora J."/>
            <person name="Crous P."/>
            <person name="Grigoriev I."/>
        </authorList>
    </citation>
    <scope>NUCLEOTIDE SEQUENCE</scope>
    <source>
        <strain evidence="4">CBS 125425</strain>
    </source>
</reference>
<keyword evidence="2" id="KW-0472">Membrane</keyword>
<dbReference type="GO" id="GO:0006998">
    <property type="term" value="P:nuclear envelope organization"/>
    <property type="evidence" value="ECO:0007669"/>
    <property type="project" value="InterPro"/>
</dbReference>
<dbReference type="GO" id="GO:0031965">
    <property type="term" value="C:nuclear membrane"/>
    <property type="evidence" value="ECO:0007669"/>
    <property type="project" value="InterPro"/>
</dbReference>
<proteinExistence type="predicted"/>
<feature type="compositionally biased region" description="Basic residues" evidence="1">
    <location>
        <begin position="173"/>
        <end position="183"/>
    </location>
</feature>
<dbReference type="InterPro" id="IPR018767">
    <property type="entry name" value="Brl1/Brr6_dom"/>
</dbReference>
<dbReference type="Pfam" id="PF10104">
    <property type="entry name" value="Brr6_like_C_C"/>
    <property type="match status" value="1"/>
</dbReference>
<feature type="region of interest" description="Disordered" evidence="1">
    <location>
        <begin position="370"/>
        <end position="398"/>
    </location>
</feature>